<dbReference type="Gene3D" id="3.10.580.10">
    <property type="entry name" value="CBS-domain"/>
    <property type="match status" value="1"/>
</dbReference>
<dbReference type="InterPro" id="IPR008915">
    <property type="entry name" value="Peptidase_M50"/>
</dbReference>
<evidence type="ECO:0000256" key="6">
    <source>
        <dbReference type="ARBA" id="ARBA00022723"/>
    </source>
</evidence>
<evidence type="ECO:0000256" key="1">
    <source>
        <dbReference type="ARBA" id="ARBA00004651"/>
    </source>
</evidence>
<keyword evidence="11 14" id="KW-0482">Metalloprotease</keyword>
<protein>
    <recommendedName>
        <fullName evidence="14">Zinc metalloprotease</fullName>
    </recommendedName>
</protein>
<dbReference type="PIRSF" id="PIRSF006404">
    <property type="entry name" value="UCP006404_Pept_M50_CBS"/>
    <property type="match status" value="1"/>
</dbReference>
<evidence type="ECO:0000256" key="8">
    <source>
        <dbReference type="ARBA" id="ARBA00022801"/>
    </source>
</evidence>
<feature type="transmembrane region" description="Helical" evidence="14">
    <location>
        <begin position="100"/>
        <end position="121"/>
    </location>
</feature>
<keyword evidence="17" id="KW-1185">Reference proteome</keyword>
<feature type="transmembrane region" description="Helical" evidence="14">
    <location>
        <begin position="209"/>
        <end position="231"/>
    </location>
</feature>
<keyword evidence="6 14" id="KW-0479">Metal-binding</keyword>
<dbReference type="InterPro" id="IPR016483">
    <property type="entry name" value="UCP006404_Pept_M50_CBS"/>
</dbReference>
<dbReference type="PANTHER" id="PTHR39188">
    <property type="entry name" value="MEMBRANE-ASSOCIATED ZINC METALLOPROTEASE M50B"/>
    <property type="match status" value="1"/>
</dbReference>
<feature type="transmembrane region" description="Helical" evidence="14">
    <location>
        <begin position="133"/>
        <end position="155"/>
    </location>
</feature>
<evidence type="ECO:0000256" key="9">
    <source>
        <dbReference type="ARBA" id="ARBA00022833"/>
    </source>
</evidence>
<dbReference type="InterPro" id="IPR046342">
    <property type="entry name" value="CBS_dom_sf"/>
</dbReference>
<evidence type="ECO:0000256" key="2">
    <source>
        <dbReference type="ARBA" id="ARBA00007931"/>
    </source>
</evidence>
<feature type="domain" description="Peptidase M50" evidence="15">
    <location>
        <begin position="133"/>
        <end position="182"/>
    </location>
</feature>
<proteinExistence type="inferred from homology"/>
<keyword evidence="3 14" id="KW-1003">Cell membrane</keyword>
<evidence type="ECO:0000256" key="7">
    <source>
        <dbReference type="ARBA" id="ARBA00022737"/>
    </source>
</evidence>
<evidence type="ECO:0000256" key="3">
    <source>
        <dbReference type="ARBA" id="ARBA00022475"/>
    </source>
</evidence>
<dbReference type="EMBL" id="AP027729">
    <property type="protein sequence ID" value="BDZ43509.1"/>
    <property type="molecule type" value="Genomic_DNA"/>
</dbReference>
<keyword evidence="12" id="KW-0129">CBS domain</keyword>
<sequence length="378" mass="38711">MIGRVAGAPVIITPSWAIAAVLLTVLFAPTVEAYQPDLGGGIYVVAFAFVVLLFGSVMLHEVAHAVVARKLGHRVTELALTVWGGHTAYTGTSARPRDSFLVAVVGPLTNLLLAAGFWLLFDARIGGEIVPLLFYAAAFSNAFVGFFNLLPGLPLDGGQVLESAVWAATGSRYRGAVAAAWTGRAVAVGLLVVVLLLPLARGGLPDWYTVLWAVLIGTFLWSGAGASLRAARRREAVTRVEARALVRPASVVPTDASAADVARAAAAAGAWAVVVVEPSGRPVAVVEAPTLASVPPERLAATPVAAVAVGLPGGGWVELGARGEDLVDRVAALARAAAVLPVVDAGRVVGVLLVNDVVQAVQRARPGGGPPQGRSGRG</sequence>
<evidence type="ECO:0000256" key="4">
    <source>
        <dbReference type="ARBA" id="ARBA00022670"/>
    </source>
</evidence>
<evidence type="ECO:0000256" key="5">
    <source>
        <dbReference type="ARBA" id="ARBA00022692"/>
    </source>
</evidence>
<name>A0ABN6XFG7_9CELL</name>
<comment type="subcellular location">
    <subcellularLocation>
        <location evidence="1 14">Cell membrane</location>
        <topology evidence="1 14">Multi-pass membrane protein</topology>
    </subcellularLocation>
</comment>
<feature type="domain" description="Peptidase M50" evidence="15">
    <location>
        <begin position="48"/>
        <end position="121"/>
    </location>
</feature>
<keyword evidence="7" id="KW-0677">Repeat</keyword>
<evidence type="ECO:0000313" key="17">
    <source>
        <dbReference type="Proteomes" id="UP001321475"/>
    </source>
</evidence>
<accession>A0ABN6XFG7</accession>
<comment type="cofactor">
    <cofactor evidence="14">
        <name>Zn(2+)</name>
        <dbReference type="ChEBI" id="CHEBI:29105"/>
    </cofactor>
    <text evidence="14">Binds 1 zinc ion per subunit.</text>
</comment>
<evidence type="ECO:0000256" key="13">
    <source>
        <dbReference type="ARBA" id="ARBA00023136"/>
    </source>
</evidence>
<keyword evidence="5 14" id="KW-0812">Transmembrane</keyword>
<comment type="similarity">
    <text evidence="2 14">Belongs to the peptidase M50B family.</text>
</comment>
<evidence type="ECO:0000256" key="14">
    <source>
        <dbReference type="PIRNR" id="PIRNR006404"/>
    </source>
</evidence>
<dbReference type="PANTHER" id="PTHR39188:SF3">
    <property type="entry name" value="STAGE IV SPORULATION PROTEIN FB"/>
    <property type="match status" value="1"/>
</dbReference>
<evidence type="ECO:0000256" key="10">
    <source>
        <dbReference type="ARBA" id="ARBA00022989"/>
    </source>
</evidence>
<gene>
    <name evidence="16" type="ORF">GCM10025865_28080</name>
</gene>
<organism evidence="16 17">
    <name type="scientific">Paraoerskovia sediminicola</name>
    <dbReference type="NCBI Taxonomy" id="1138587"/>
    <lineage>
        <taxon>Bacteria</taxon>
        <taxon>Bacillati</taxon>
        <taxon>Actinomycetota</taxon>
        <taxon>Actinomycetes</taxon>
        <taxon>Micrococcales</taxon>
        <taxon>Cellulomonadaceae</taxon>
        <taxon>Paraoerskovia</taxon>
    </lineage>
</organism>
<reference evidence="17" key="1">
    <citation type="journal article" date="2019" name="Int. J. Syst. Evol. Microbiol.">
        <title>The Global Catalogue of Microorganisms (GCM) 10K type strain sequencing project: providing services to taxonomists for standard genome sequencing and annotation.</title>
        <authorList>
            <consortium name="The Broad Institute Genomics Platform"/>
            <consortium name="The Broad Institute Genome Sequencing Center for Infectious Disease"/>
            <person name="Wu L."/>
            <person name="Ma J."/>
        </authorList>
    </citation>
    <scope>NUCLEOTIDE SEQUENCE [LARGE SCALE GENOMIC DNA]</scope>
    <source>
        <strain evidence="17">NBRC 108565</strain>
    </source>
</reference>
<keyword evidence="13 14" id="KW-0472">Membrane</keyword>
<keyword evidence="8 14" id="KW-0378">Hydrolase</keyword>
<feature type="transmembrane region" description="Helical" evidence="14">
    <location>
        <begin position="176"/>
        <end position="197"/>
    </location>
</feature>
<dbReference type="SUPFAM" id="SSF54631">
    <property type="entry name" value="CBS-domain pair"/>
    <property type="match status" value="1"/>
</dbReference>
<keyword evidence="4 14" id="KW-0645">Protease</keyword>
<evidence type="ECO:0000313" key="16">
    <source>
        <dbReference type="EMBL" id="BDZ43509.1"/>
    </source>
</evidence>
<keyword evidence="9 14" id="KW-0862">Zinc</keyword>
<dbReference type="Proteomes" id="UP001321475">
    <property type="component" value="Chromosome"/>
</dbReference>
<evidence type="ECO:0000256" key="12">
    <source>
        <dbReference type="ARBA" id="ARBA00023122"/>
    </source>
</evidence>
<evidence type="ECO:0000259" key="15">
    <source>
        <dbReference type="Pfam" id="PF02163"/>
    </source>
</evidence>
<keyword evidence="10 14" id="KW-1133">Transmembrane helix</keyword>
<dbReference type="Pfam" id="PF02163">
    <property type="entry name" value="Peptidase_M50"/>
    <property type="match status" value="2"/>
</dbReference>
<feature type="transmembrane region" description="Helical" evidence="14">
    <location>
        <begin position="43"/>
        <end position="67"/>
    </location>
</feature>
<evidence type="ECO:0000256" key="11">
    <source>
        <dbReference type="ARBA" id="ARBA00023049"/>
    </source>
</evidence>